<reference evidence="1" key="1">
    <citation type="journal article" date="2021" name="Nat. Commun.">
        <title>Genetic determinants of endophytism in the Arabidopsis root mycobiome.</title>
        <authorList>
            <person name="Mesny F."/>
            <person name="Miyauchi S."/>
            <person name="Thiergart T."/>
            <person name="Pickel B."/>
            <person name="Atanasova L."/>
            <person name="Karlsson M."/>
            <person name="Huettel B."/>
            <person name="Barry K.W."/>
            <person name="Haridas S."/>
            <person name="Chen C."/>
            <person name="Bauer D."/>
            <person name="Andreopoulos W."/>
            <person name="Pangilinan J."/>
            <person name="LaButti K."/>
            <person name="Riley R."/>
            <person name="Lipzen A."/>
            <person name="Clum A."/>
            <person name="Drula E."/>
            <person name="Henrissat B."/>
            <person name="Kohler A."/>
            <person name="Grigoriev I.V."/>
            <person name="Martin F.M."/>
            <person name="Hacquard S."/>
        </authorList>
    </citation>
    <scope>NUCLEOTIDE SEQUENCE</scope>
    <source>
        <strain evidence="1">FSSC 5 MPI-SDFR-AT-0091</strain>
    </source>
</reference>
<sequence length="436" mass="48124">MTIAKIQDAAGVADRKWPTKGGLKPALRRIMLLLSQVGGPHFEFTLEVESVAENDEVLGACENLKVQEEWFGPFDATSTTEDGLDDVVDQYYGGKRGRKLKDLHDAVANATLQLGCSRRRRLKRYLDLVSIDVSGAVEGGHRDAFVLAASRSFVHSKRLGSRRVLYRAMVFSVAMPSKVALRRCCFVLQDIHVEVPTAENVNYFVENWMAKGFEQGFDPLWVILGAVAKENDAEIIIRALPDNVIVVTPQSRENPGKLRARIPAQDNIIFLLRGGLNAVGGEGPKPEKPWLFVFGIVFIYAVEHLAGRGGLDDELIRAGSQSPACSFLVAHSHLRRWHVGMAVKVSQREVVRLSLVFRARHTLWEGGRESMASFAASEAREEQPESASIASGTLAEVCSRDSLTSGCASAITQMPGHVREKRPAPISVLMHLCRRY</sequence>
<accession>A0A9P9RDE1</accession>
<gene>
    <name evidence="1" type="ORF">B0J15DRAFT_518550</name>
</gene>
<organism evidence="1 2">
    <name type="scientific">Fusarium solani</name>
    <name type="common">Filamentous fungus</name>
    <dbReference type="NCBI Taxonomy" id="169388"/>
    <lineage>
        <taxon>Eukaryota</taxon>
        <taxon>Fungi</taxon>
        <taxon>Dikarya</taxon>
        <taxon>Ascomycota</taxon>
        <taxon>Pezizomycotina</taxon>
        <taxon>Sordariomycetes</taxon>
        <taxon>Hypocreomycetidae</taxon>
        <taxon>Hypocreales</taxon>
        <taxon>Nectriaceae</taxon>
        <taxon>Fusarium</taxon>
        <taxon>Fusarium solani species complex</taxon>
    </lineage>
</organism>
<proteinExistence type="predicted"/>
<keyword evidence="2" id="KW-1185">Reference proteome</keyword>
<dbReference type="Proteomes" id="UP000736672">
    <property type="component" value="Unassembled WGS sequence"/>
</dbReference>
<evidence type="ECO:0000313" key="1">
    <source>
        <dbReference type="EMBL" id="KAH7274719.1"/>
    </source>
</evidence>
<protein>
    <submittedName>
        <fullName evidence="1">Uncharacterized protein</fullName>
    </submittedName>
</protein>
<evidence type="ECO:0000313" key="2">
    <source>
        <dbReference type="Proteomes" id="UP000736672"/>
    </source>
</evidence>
<dbReference type="EMBL" id="JAGTJS010000001">
    <property type="protein sequence ID" value="KAH7274719.1"/>
    <property type="molecule type" value="Genomic_DNA"/>
</dbReference>
<dbReference type="AlphaFoldDB" id="A0A9P9RDE1"/>
<comment type="caution">
    <text evidence="1">The sequence shown here is derived from an EMBL/GenBank/DDBJ whole genome shotgun (WGS) entry which is preliminary data.</text>
</comment>
<name>A0A9P9RDE1_FUSSL</name>